<keyword evidence="2" id="KW-1185">Reference proteome</keyword>
<dbReference type="Pfam" id="PF05962">
    <property type="entry name" value="HutD"/>
    <property type="match status" value="1"/>
</dbReference>
<dbReference type="PANTHER" id="PTHR37943">
    <property type="entry name" value="PROTEIN VES"/>
    <property type="match status" value="1"/>
</dbReference>
<proteinExistence type="predicted"/>
<dbReference type="InterPro" id="IPR011051">
    <property type="entry name" value="RmlC_Cupin_sf"/>
</dbReference>
<comment type="caution">
    <text evidence="1">The sequence shown here is derived from an EMBL/GenBank/DDBJ whole genome shotgun (WGS) entry which is preliminary data.</text>
</comment>
<dbReference type="Proteomes" id="UP001597203">
    <property type="component" value="Unassembled WGS sequence"/>
</dbReference>
<dbReference type="Gene3D" id="2.60.120.10">
    <property type="entry name" value="Jelly Rolls"/>
    <property type="match status" value="1"/>
</dbReference>
<dbReference type="PANTHER" id="PTHR37943:SF1">
    <property type="entry name" value="PROTEIN VES"/>
    <property type="match status" value="1"/>
</dbReference>
<dbReference type="RefSeq" id="WP_164541269.1">
    <property type="nucleotide sequence ID" value="NZ_JBHTLS010000074.1"/>
</dbReference>
<name>A0ABW3NYT7_9SPHN</name>
<dbReference type="InterPro" id="IPR010282">
    <property type="entry name" value="Uncharacterised_HutD/Ves"/>
</dbReference>
<gene>
    <name evidence="1" type="ORF">ACFQ24_04565</name>
</gene>
<evidence type="ECO:0000313" key="1">
    <source>
        <dbReference type="EMBL" id="MFD1104164.1"/>
    </source>
</evidence>
<reference evidence="2" key="1">
    <citation type="journal article" date="2019" name="Int. J. Syst. Evol. Microbiol.">
        <title>The Global Catalogue of Microorganisms (GCM) 10K type strain sequencing project: providing services to taxonomists for standard genome sequencing and annotation.</title>
        <authorList>
            <consortium name="The Broad Institute Genomics Platform"/>
            <consortium name="The Broad Institute Genome Sequencing Center for Infectious Disease"/>
            <person name="Wu L."/>
            <person name="Ma J."/>
        </authorList>
    </citation>
    <scope>NUCLEOTIDE SEQUENCE [LARGE SCALE GENOMIC DNA]</scope>
    <source>
        <strain evidence="2">CCUG 54329</strain>
    </source>
</reference>
<dbReference type="EMBL" id="JBHTLS010000074">
    <property type="protein sequence ID" value="MFD1104164.1"/>
    <property type="molecule type" value="Genomic_DNA"/>
</dbReference>
<evidence type="ECO:0000313" key="2">
    <source>
        <dbReference type="Proteomes" id="UP001597203"/>
    </source>
</evidence>
<organism evidence="1 2">
    <name type="scientific">Sphingobium olei</name>
    <dbReference type="NCBI Taxonomy" id="420955"/>
    <lineage>
        <taxon>Bacteria</taxon>
        <taxon>Pseudomonadati</taxon>
        <taxon>Pseudomonadota</taxon>
        <taxon>Alphaproteobacteria</taxon>
        <taxon>Sphingomonadales</taxon>
        <taxon>Sphingomonadaceae</taxon>
        <taxon>Sphingobium</taxon>
    </lineage>
</organism>
<accession>A0ABW3NYT7</accession>
<sequence>MWLLPAASRRESRWKNGGGRTFEVASDPPGSTPDGFNWRVSIAEIAAPGPFSSFVGVDRTLTLVRGGPLTLWFGEDERLLTSPCDQVIFSGDQLVVASLESSAWVVNVMSRRGSHQHQVRMAKVGEGLRPAAEEIIVLISLGERLRFGEASLGRFDAALLMGADAAHIEQVGEGDGLLISIGSTDASETLKRFLPPQ</sequence>
<dbReference type="SUPFAM" id="SSF51182">
    <property type="entry name" value="RmlC-like cupins"/>
    <property type="match status" value="1"/>
</dbReference>
<dbReference type="InterPro" id="IPR014710">
    <property type="entry name" value="RmlC-like_jellyroll"/>
</dbReference>
<protein>
    <submittedName>
        <fullName evidence="1">HutD family protein</fullName>
    </submittedName>
</protein>